<evidence type="ECO:0000256" key="7">
    <source>
        <dbReference type="SAM" id="SignalP"/>
    </source>
</evidence>
<dbReference type="PANTHER" id="PTHR42693:SF42">
    <property type="entry name" value="ARYLSULFATASE G"/>
    <property type="match status" value="1"/>
</dbReference>
<evidence type="ECO:0000256" key="1">
    <source>
        <dbReference type="ARBA" id="ARBA00001913"/>
    </source>
</evidence>
<evidence type="ECO:0000259" key="8">
    <source>
        <dbReference type="Pfam" id="PF00884"/>
    </source>
</evidence>
<dbReference type="InterPro" id="IPR000917">
    <property type="entry name" value="Sulfatase_N"/>
</dbReference>
<dbReference type="InterPro" id="IPR050738">
    <property type="entry name" value="Sulfatase"/>
</dbReference>
<dbReference type="AlphaFoldDB" id="A6DR38"/>
<organism evidence="9 10">
    <name type="scientific">Lentisphaera araneosa HTCC2155</name>
    <dbReference type="NCBI Taxonomy" id="313628"/>
    <lineage>
        <taxon>Bacteria</taxon>
        <taxon>Pseudomonadati</taxon>
        <taxon>Lentisphaerota</taxon>
        <taxon>Lentisphaeria</taxon>
        <taxon>Lentisphaerales</taxon>
        <taxon>Lentisphaeraceae</taxon>
        <taxon>Lentisphaera</taxon>
    </lineage>
</organism>
<comment type="caution">
    <text evidence="9">The sequence shown here is derived from an EMBL/GenBank/DDBJ whole genome shotgun (WGS) entry which is preliminary data.</text>
</comment>
<dbReference type="PANTHER" id="PTHR42693">
    <property type="entry name" value="ARYLSULFATASE FAMILY MEMBER"/>
    <property type="match status" value="1"/>
</dbReference>
<dbReference type="Pfam" id="PF00884">
    <property type="entry name" value="Sulfatase"/>
    <property type="match status" value="1"/>
</dbReference>
<feature type="domain" description="Sulfatase N-terminal" evidence="8">
    <location>
        <begin position="22"/>
        <end position="386"/>
    </location>
</feature>
<dbReference type="eggNOG" id="COG3119">
    <property type="taxonomic scope" value="Bacteria"/>
</dbReference>
<feature type="signal peptide" evidence="7">
    <location>
        <begin position="1"/>
        <end position="18"/>
    </location>
</feature>
<dbReference type="GO" id="GO:0004065">
    <property type="term" value="F:arylsulfatase activity"/>
    <property type="evidence" value="ECO:0007669"/>
    <property type="project" value="TreeGrafter"/>
</dbReference>
<reference evidence="9 10" key="1">
    <citation type="journal article" date="2010" name="J. Bacteriol.">
        <title>Genome sequence of Lentisphaera araneosa HTCC2155T, the type species of the order Lentisphaerales in the phylum Lentisphaerae.</title>
        <authorList>
            <person name="Thrash J.C."/>
            <person name="Cho J.C."/>
            <person name="Vergin K.L."/>
            <person name="Morris R.M."/>
            <person name="Giovannoni S.J."/>
        </authorList>
    </citation>
    <scope>NUCLEOTIDE SEQUENCE [LARGE SCALE GENOMIC DNA]</scope>
    <source>
        <strain evidence="9 10">HTCC2155</strain>
    </source>
</reference>
<sequence>MRKMLISMLSLFSCLLYSVDKPNIIIFLVDDMGMMDTSVPFITDKDGTPQVQELNEYFRTPAMEKLASQGIRFNQFCAQSVCSPSRASIISGQNATRHRTTTWINPSGNNKGQFGPEGWNWTGIEAGSPVLPKVFGDAGYTTIHIGKAHFGNKQAPANDPLKIGFQHNVGGACWGRPKSYYSEDHFGNHPKYKKGKKPVTHNVPHLEKYYDSGTFLTEALTLETLPLIEKSVSAKKPFFLHLSHYALHGPFNSDPRYAKNYANSGKSKNGQAFATLVEGMDKSLGDVMTKLDQLGVAEDTLIIFLGDNGSDAPLGKTHDTVCAAPLKGKKGTHYEGGMRIPFIAAWAKVNPENKFQKALPIAQNSIQTQMATIMDIYPTVLELANIAKPQGHVVDGKSLKKLMSGQKDNSHPKTFLMHFPHQHRSSYYTTYRNQDWKIIYHYNPKSGQPEIELYHLKDDPYETNNLAQKNPEKAGALIKAMNAQLKAEGALFPTDKNGKELKPIL</sequence>
<feature type="chain" id="PRO_5002691366" evidence="7">
    <location>
        <begin position="19"/>
        <end position="505"/>
    </location>
</feature>
<accession>A6DR38</accession>
<dbReference type="SUPFAM" id="SSF53649">
    <property type="entry name" value="Alkaline phosphatase-like"/>
    <property type="match status" value="1"/>
</dbReference>
<dbReference type="InterPro" id="IPR017850">
    <property type="entry name" value="Alkaline_phosphatase_core_sf"/>
</dbReference>
<dbReference type="Proteomes" id="UP000004947">
    <property type="component" value="Unassembled WGS sequence"/>
</dbReference>
<evidence type="ECO:0000256" key="4">
    <source>
        <dbReference type="ARBA" id="ARBA00022729"/>
    </source>
</evidence>
<keyword evidence="4 7" id="KW-0732">Signal</keyword>
<keyword evidence="10" id="KW-1185">Reference proteome</keyword>
<evidence type="ECO:0000313" key="10">
    <source>
        <dbReference type="Proteomes" id="UP000004947"/>
    </source>
</evidence>
<dbReference type="GO" id="GO:0046872">
    <property type="term" value="F:metal ion binding"/>
    <property type="evidence" value="ECO:0007669"/>
    <property type="project" value="UniProtKB-KW"/>
</dbReference>
<comment type="cofactor">
    <cofactor evidence="1">
        <name>Ca(2+)</name>
        <dbReference type="ChEBI" id="CHEBI:29108"/>
    </cofactor>
</comment>
<comment type="similarity">
    <text evidence="2">Belongs to the sulfatase family.</text>
</comment>
<dbReference type="RefSeq" id="WP_007280310.1">
    <property type="nucleotide sequence ID" value="NZ_ABCK01000022.1"/>
</dbReference>
<proteinExistence type="inferred from homology"/>
<dbReference type="STRING" id="313628.LNTAR_07784"/>
<dbReference type="Gene3D" id="3.40.720.10">
    <property type="entry name" value="Alkaline Phosphatase, subunit A"/>
    <property type="match status" value="1"/>
</dbReference>
<dbReference type="CDD" id="cd16144">
    <property type="entry name" value="ARS_like"/>
    <property type="match status" value="1"/>
</dbReference>
<dbReference type="EMBL" id="ABCK01000022">
    <property type="protein sequence ID" value="EDM25926.1"/>
    <property type="molecule type" value="Genomic_DNA"/>
</dbReference>
<evidence type="ECO:0000256" key="3">
    <source>
        <dbReference type="ARBA" id="ARBA00022723"/>
    </source>
</evidence>
<evidence type="ECO:0000313" key="9">
    <source>
        <dbReference type="EMBL" id="EDM25926.1"/>
    </source>
</evidence>
<name>A6DR38_9BACT</name>
<dbReference type="Gene3D" id="3.30.1120.10">
    <property type="match status" value="1"/>
</dbReference>
<gene>
    <name evidence="9" type="ORF">LNTAR_07784</name>
</gene>
<keyword evidence="6" id="KW-0106">Calcium</keyword>
<keyword evidence="5" id="KW-0378">Hydrolase</keyword>
<protein>
    <submittedName>
        <fullName evidence="9">Putative sulfatase protein</fullName>
    </submittedName>
</protein>
<evidence type="ECO:0000256" key="5">
    <source>
        <dbReference type="ARBA" id="ARBA00022801"/>
    </source>
</evidence>
<keyword evidence="3" id="KW-0479">Metal-binding</keyword>
<evidence type="ECO:0000256" key="2">
    <source>
        <dbReference type="ARBA" id="ARBA00008779"/>
    </source>
</evidence>
<dbReference type="OrthoDB" id="9765065at2"/>
<evidence type="ECO:0000256" key="6">
    <source>
        <dbReference type="ARBA" id="ARBA00022837"/>
    </source>
</evidence>